<keyword evidence="4" id="KW-1185">Reference proteome</keyword>
<evidence type="ECO:0000313" key="3">
    <source>
        <dbReference type="EMBL" id="WED43834.1"/>
    </source>
</evidence>
<proteinExistence type="predicted"/>
<evidence type="ECO:0000256" key="2">
    <source>
        <dbReference type="SAM" id="Phobius"/>
    </source>
</evidence>
<dbReference type="Pfam" id="PF05137">
    <property type="entry name" value="PilN"/>
    <property type="match status" value="1"/>
</dbReference>
<gene>
    <name evidence="3" type="ORF">PXX05_03370</name>
</gene>
<name>A0ABY8AT42_9GAMM</name>
<evidence type="ECO:0000313" key="4">
    <source>
        <dbReference type="Proteomes" id="UP001222087"/>
    </source>
</evidence>
<protein>
    <submittedName>
        <fullName evidence="3">PilN domain-containing protein</fullName>
    </submittedName>
</protein>
<dbReference type="InterPro" id="IPR007813">
    <property type="entry name" value="PilN"/>
</dbReference>
<sequence length="182" mass="21799">MSEINLLPWRTLRRAELKKKLIIISLSSLSFIFILSVILSFYIDRPIKRQLRRNQKLQMEIMNLEGKIQETRKIIESRDLIMNHVKRLHYLQLNPILVIHFLDEILKIIPENICLDSMEMKEGKIVISGRAKFHDDIGLMMHKFGKNKWICNYKITEIRTVGYKNYSKFKLNISMKFYDNKE</sequence>
<accession>A0ABY8AT42</accession>
<keyword evidence="2" id="KW-0472">Membrane</keyword>
<evidence type="ECO:0000256" key="1">
    <source>
        <dbReference type="SAM" id="Coils"/>
    </source>
</evidence>
<feature type="coiled-coil region" evidence="1">
    <location>
        <begin position="47"/>
        <end position="74"/>
    </location>
</feature>
<keyword evidence="1" id="KW-0175">Coiled coil</keyword>
<dbReference type="PANTHER" id="PTHR40278">
    <property type="entry name" value="DNA UTILIZATION PROTEIN HOFN"/>
    <property type="match status" value="1"/>
</dbReference>
<keyword evidence="2" id="KW-0812">Transmembrane</keyword>
<dbReference type="RefSeq" id="WP_275089648.1">
    <property type="nucleotide sequence ID" value="NZ_CP119078.1"/>
</dbReference>
<dbReference type="EMBL" id="CP119078">
    <property type="protein sequence ID" value="WED43834.1"/>
    <property type="molecule type" value="Genomic_DNA"/>
</dbReference>
<dbReference type="InterPro" id="IPR052534">
    <property type="entry name" value="Extracell_DNA_Util/SecSys_Comp"/>
</dbReference>
<reference evidence="3 4" key="1">
    <citation type="submission" date="2023-02" db="EMBL/GenBank/DDBJ databases">
        <title>Genome Sequence of L. cardiaca H63T.</title>
        <authorList>
            <person name="Lopez A.E."/>
            <person name="Cianciotto N.P."/>
        </authorList>
    </citation>
    <scope>NUCLEOTIDE SEQUENCE [LARGE SCALE GENOMIC DNA]</scope>
    <source>
        <strain evidence="3 4">H63</strain>
    </source>
</reference>
<keyword evidence="2" id="KW-1133">Transmembrane helix</keyword>
<dbReference type="Proteomes" id="UP001222087">
    <property type="component" value="Chromosome"/>
</dbReference>
<feature type="transmembrane region" description="Helical" evidence="2">
    <location>
        <begin position="21"/>
        <end position="43"/>
    </location>
</feature>
<dbReference type="PANTHER" id="PTHR40278:SF2">
    <property type="entry name" value="TYPE IV PILUS INNER MEMBRANE COMPONENT PILN"/>
    <property type="match status" value="1"/>
</dbReference>
<organism evidence="3 4">
    <name type="scientific">Legionella cardiaca</name>
    <dbReference type="NCBI Taxonomy" id="1071983"/>
    <lineage>
        <taxon>Bacteria</taxon>
        <taxon>Pseudomonadati</taxon>
        <taxon>Pseudomonadota</taxon>
        <taxon>Gammaproteobacteria</taxon>
        <taxon>Legionellales</taxon>
        <taxon>Legionellaceae</taxon>
        <taxon>Legionella</taxon>
    </lineage>
</organism>